<evidence type="ECO:0000313" key="2">
    <source>
        <dbReference type="Proteomes" id="UP000475862"/>
    </source>
</evidence>
<protein>
    <submittedName>
        <fullName evidence="1">Uncharacterized protein</fullName>
    </submittedName>
</protein>
<proteinExistence type="predicted"/>
<dbReference type="AlphaFoldDB" id="A0A6G0TIV8"/>
<keyword evidence="2" id="KW-1185">Reference proteome</keyword>
<name>A0A6G0TIV8_APHGL</name>
<accession>A0A6G0TIV8</accession>
<dbReference type="Proteomes" id="UP000475862">
    <property type="component" value="Unassembled WGS sequence"/>
</dbReference>
<evidence type="ECO:0000313" key="1">
    <source>
        <dbReference type="EMBL" id="KAE9533592.1"/>
    </source>
</evidence>
<comment type="caution">
    <text evidence="1">The sequence shown here is derived from an EMBL/GenBank/DDBJ whole genome shotgun (WGS) entry which is preliminary data.</text>
</comment>
<organism evidence="1 2">
    <name type="scientific">Aphis glycines</name>
    <name type="common">Soybean aphid</name>
    <dbReference type="NCBI Taxonomy" id="307491"/>
    <lineage>
        <taxon>Eukaryota</taxon>
        <taxon>Metazoa</taxon>
        <taxon>Ecdysozoa</taxon>
        <taxon>Arthropoda</taxon>
        <taxon>Hexapoda</taxon>
        <taxon>Insecta</taxon>
        <taxon>Pterygota</taxon>
        <taxon>Neoptera</taxon>
        <taxon>Paraneoptera</taxon>
        <taxon>Hemiptera</taxon>
        <taxon>Sternorrhyncha</taxon>
        <taxon>Aphidomorpha</taxon>
        <taxon>Aphidoidea</taxon>
        <taxon>Aphididae</taxon>
        <taxon>Aphidini</taxon>
        <taxon>Aphis</taxon>
        <taxon>Aphis</taxon>
    </lineage>
</organism>
<dbReference type="EMBL" id="VYZN01000034">
    <property type="protein sequence ID" value="KAE9533592.1"/>
    <property type="molecule type" value="Genomic_DNA"/>
</dbReference>
<reference evidence="1 2" key="1">
    <citation type="submission" date="2019-08" db="EMBL/GenBank/DDBJ databases">
        <title>The genome of the soybean aphid Biotype 1, its phylome, world population structure and adaptation to the North American continent.</title>
        <authorList>
            <person name="Giordano R."/>
            <person name="Donthu R.K."/>
            <person name="Hernandez A.G."/>
            <person name="Wright C.L."/>
            <person name="Zimin A.V."/>
        </authorList>
    </citation>
    <scope>NUCLEOTIDE SEQUENCE [LARGE SCALE GENOMIC DNA]</scope>
    <source>
        <tissue evidence="1">Whole aphids</tissue>
    </source>
</reference>
<sequence length="175" mass="20540">MCLKKCGDMAGVYLPSFGDRLKLVRGLPLGLFPVRTKKYSVFTLSDSKIYFYEYLTNNQYIVPNIVENFNKTKSAHMNVGRWLVGGGWRYFFDYFQSCVRRHTKHSCALRISVWTEAKLFTTPIDWNILQNTTSRIDRYSIASENLSSQKIFREMPILTPFRRASNDYQGIQYDR</sequence>
<gene>
    <name evidence="1" type="ORF">AGLY_009230</name>
</gene>